<dbReference type="PANTHER" id="PTHR23022">
    <property type="entry name" value="TRANSPOSABLE ELEMENT-RELATED"/>
    <property type="match status" value="1"/>
</dbReference>
<reference evidence="1 2" key="1">
    <citation type="journal article" date="2010" name="Science">
        <title>Genomic comparison of the ants Camponotus floridanus and Harpegnathos saltator.</title>
        <authorList>
            <person name="Bonasio R."/>
            <person name="Zhang G."/>
            <person name="Ye C."/>
            <person name="Mutti N.S."/>
            <person name="Fang X."/>
            <person name="Qin N."/>
            <person name="Donahue G."/>
            <person name="Yang P."/>
            <person name="Li Q."/>
            <person name="Li C."/>
            <person name="Zhang P."/>
            <person name="Huang Z."/>
            <person name="Berger S.L."/>
            <person name="Reinberg D."/>
            <person name="Wang J."/>
            <person name="Liebig J."/>
        </authorList>
    </citation>
    <scope>NUCLEOTIDE SEQUENCE [LARGE SCALE GENOMIC DNA]</scope>
    <source>
        <strain evidence="1 2">R22 G/1</strain>
    </source>
</reference>
<feature type="non-terminal residue" evidence="1">
    <location>
        <position position="1"/>
    </location>
</feature>
<accession>E2BNQ4</accession>
<gene>
    <name evidence="1" type="ORF">EAI_12621</name>
</gene>
<dbReference type="AlphaFoldDB" id="E2BNQ4"/>
<dbReference type="InParanoid" id="E2BNQ4"/>
<organism evidence="2">
    <name type="scientific">Harpegnathos saltator</name>
    <name type="common">Jerdon's jumping ant</name>
    <dbReference type="NCBI Taxonomy" id="610380"/>
    <lineage>
        <taxon>Eukaryota</taxon>
        <taxon>Metazoa</taxon>
        <taxon>Ecdysozoa</taxon>
        <taxon>Arthropoda</taxon>
        <taxon>Hexapoda</taxon>
        <taxon>Insecta</taxon>
        <taxon>Pterygota</taxon>
        <taxon>Neoptera</taxon>
        <taxon>Endopterygota</taxon>
        <taxon>Hymenoptera</taxon>
        <taxon>Apocrita</taxon>
        <taxon>Aculeata</taxon>
        <taxon>Formicoidea</taxon>
        <taxon>Formicidae</taxon>
        <taxon>Ponerinae</taxon>
        <taxon>Ponerini</taxon>
        <taxon>Harpegnathos</taxon>
    </lineage>
</organism>
<protein>
    <submittedName>
        <fullName evidence="1">Transposable element Tcb1 transposase</fullName>
    </submittedName>
</protein>
<dbReference type="OMA" id="RNIHTEW"/>
<feature type="non-terminal residue" evidence="1">
    <location>
        <position position="142"/>
    </location>
</feature>
<evidence type="ECO:0000313" key="2">
    <source>
        <dbReference type="Proteomes" id="UP000008237"/>
    </source>
</evidence>
<dbReference type="EMBL" id="GL449441">
    <property type="protein sequence ID" value="EFN82678.1"/>
    <property type="molecule type" value="Genomic_DNA"/>
</dbReference>
<evidence type="ECO:0000313" key="1">
    <source>
        <dbReference type="EMBL" id="EFN82678.1"/>
    </source>
</evidence>
<dbReference type="PANTHER" id="PTHR23022:SF134">
    <property type="entry name" value="TRANSPOSABLE ELEMENT TC1 TRANSPOSASE"/>
    <property type="match status" value="1"/>
</dbReference>
<dbReference type="Proteomes" id="UP000008237">
    <property type="component" value="Unassembled WGS sequence"/>
</dbReference>
<keyword evidence="2" id="KW-1185">Reference proteome</keyword>
<dbReference type="STRING" id="610380.E2BNQ4"/>
<dbReference type="GO" id="GO:0003676">
    <property type="term" value="F:nucleic acid binding"/>
    <property type="evidence" value="ECO:0007669"/>
    <property type="project" value="InterPro"/>
</dbReference>
<dbReference type="OrthoDB" id="7555448at2759"/>
<dbReference type="InterPro" id="IPR052338">
    <property type="entry name" value="Transposase_5"/>
</dbReference>
<dbReference type="Gene3D" id="3.30.420.10">
    <property type="entry name" value="Ribonuclease H-like superfamily/Ribonuclease H"/>
    <property type="match status" value="1"/>
</dbReference>
<dbReference type="InterPro" id="IPR036397">
    <property type="entry name" value="RNaseH_sf"/>
</dbReference>
<sequence>NKKARLDFAKKFEHWTEVDWRKVLFSDESKFQSFGSDGIKYIRRPTGTRYNSRYQIPTVKHGGRNVMVWGSFPYNGVGPLVEITGNMDAIMYRDILTQHILPYATRNMSRSWIFQQDNDPKYSSKLIKEFFIVKKMRVFDWS</sequence>
<name>E2BNQ4_HARSA</name>
<proteinExistence type="predicted"/>